<evidence type="ECO:0000313" key="2">
    <source>
        <dbReference type="EMBL" id="CAL15609.1"/>
    </source>
</evidence>
<dbReference type="KEGG" id="abo:ABO_0161"/>
<sequence length="145" mass="16573">MHGLFPYCNLTLAPDRQGFLMKFALVLLVLGWRLRWLAWRNTGFQKQLENRNVVMQWRTFAGKPARSFHFMPGKVVSKAGIHGKPTVTLNFKDAGYAFRTLQEAGKNQMAFMEGMQAGNIKIEGDPGQLMWFMTLMKFIMPGGKK</sequence>
<keyword evidence="3" id="KW-1185">Reference proteome</keyword>
<dbReference type="HOGENOM" id="CLU_127661_1_0_6"/>
<protein>
    <recommendedName>
        <fullName evidence="4">SCP2 domain-containing protein</fullName>
    </recommendedName>
</protein>
<accession>Q0VTB1</accession>
<dbReference type="STRING" id="393595.ABO_0161"/>
<keyword evidence="1" id="KW-0472">Membrane</keyword>
<name>Q0VTB1_ALCBS</name>
<dbReference type="Gene3D" id="3.30.1050.10">
    <property type="entry name" value="SCP2 sterol-binding domain"/>
    <property type="match status" value="1"/>
</dbReference>
<dbReference type="AlphaFoldDB" id="Q0VTB1"/>
<dbReference type="Proteomes" id="UP000008871">
    <property type="component" value="Chromosome"/>
</dbReference>
<reference evidence="2 3" key="1">
    <citation type="journal article" date="2006" name="Nat. Biotechnol.">
        <title>Genome sequence of the ubiquitous hydrocarbon-degrading marine bacterium Alcanivorax borkumensis.</title>
        <authorList>
            <person name="Schneiker S."/>
            <person name="Martins dos Santos V.A.P."/>
            <person name="Bartels D."/>
            <person name="Bekel T."/>
            <person name="Brecht M."/>
            <person name="Buhrmester J."/>
            <person name="Chernikova T.N."/>
            <person name="Denaro R."/>
            <person name="Ferrer M."/>
            <person name="Gertler C."/>
            <person name="Goesmann A."/>
            <person name="Golyshina O.V."/>
            <person name="Kaminski F."/>
            <person name="Khachane A.N."/>
            <person name="Lang S."/>
            <person name="Linke B."/>
            <person name="McHardy A.C."/>
            <person name="Meyer F."/>
            <person name="Nechitaylo T."/>
            <person name="Puehler A."/>
            <person name="Regenhardt D."/>
            <person name="Rupp O."/>
            <person name="Sabirova J.S."/>
            <person name="Selbitschka W."/>
            <person name="Yakimov M.M."/>
            <person name="Timmis K.N."/>
            <person name="Vorhoelter F.-J."/>
            <person name="Weidner S."/>
            <person name="Kaiser O."/>
            <person name="Golyshin P.N."/>
        </authorList>
    </citation>
    <scope>NUCLEOTIDE SEQUENCE [LARGE SCALE GENOMIC DNA]</scope>
    <source>
        <strain evidence="3">ATCC 700651 / DSM 11573 / NCIMB 13689 / SK2</strain>
    </source>
</reference>
<keyword evidence="1" id="KW-0812">Transmembrane</keyword>
<evidence type="ECO:0008006" key="4">
    <source>
        <dbReference type="Google" id="ProtNLM"/>
    </source>
</evidence>
<evidence type="ECO:0000256" key="1">
    <source>
        <dbReference type="SAM" id="Phobius"/>
    </source>
</evidence>
<gene>
    <name evidence="2" type="ordered locus">ABO_0161</name>
</gene>
<dbReference type="InterPro" id="IPR036527">
    <property type="entry name" value="SCP2_sterol-bd_dom_sf"/>
</dbReference>
<dbReference type="SUPFAM" id="SSF55718">
    <property type="entry name" value="SCP-like"/>
    <property type="match status" value="1"/>
</dbReference>
<feature type="transmembrane region" description="Helical" evidence="1">
    <location>
        <begin position="20"/>
        <end position="38"/>
    </location>
</feature>
<organism evidence="2 3">
    <name type="scientific">Alcanivorax borkumensis (strain ATCC 700651 / DSM 11573 / NCIMB 13689 / SK2)</name>
    <dbReference type="NCBI Taxonomy" id="393595"/>
    <lineage>
        <taxon>Bacteria</taxon>
        <taxon>Pseudomonadati</taxon>
        <taxon>Pseudomonadota</taxon>
        <taxon>Gammaproteobacteria</taxon>
        <taxon>Oceanospirillales</taxon>
        <taxon>Alcanivoracaceae</taxon>
        <taxon>Alcanivorax</taxon>
    </lineage>
</organism>
<proteinExistence type="predicted"/>
<keyword evidence="1" id="KW-1133">Transmembrane helix</keyword>
<evidence type="ECO:0000313" key="3">
    <source>
        <dbReference type="Proteomes" id="UP000008871"/>
    </source>
</evidence>
<dbReference type="EMBL" id="AM286690">
    <property type="protein sequence ID" value="CAL15609.1"/>
    <property type="molecule type" value="Genomic_DNA"/>
</dbReference>